<dbReference type="PANTHER" id="PTHR34203">
    <property type="entry name" value="METHYLTRANSFERASE, FKBM FAMILY PROTEIN"/>
    <property type="match status" value="1"/>
</dbReference>
<dbReference type="SUPFAM" id="SSF52540">
    <property type="entry name" value="P-loop containing nucleoside triphosphate hydrolases"/>
    <property type="match status" value="1"/>
</dbReference>
<sequence length="1387" mass="156306">MNDAYSDDDLRELEYREIVSSLPTRTEIFLPTDKFTLDQRLAGIRKVQDIYTKRLDAIYRPKLRDLRKKYKGTKRCFVIGNGPSLNETDLSVLKDEVTFAVNGFFLKAKDLDWRPTFYVVEDHLVAEDRRRWINAFEGSTKLFPAYLGYCLDEGQDTIFFNHLPRKSFPHGYDFSTDAAQATYTGCTVTFTCMQLAFYFGFEEIYLIGVDASYDLPQDVKQADSYAVGVLDMKSDDPNHFHPDYFGKGFRWHDPQVEKMVQAYQEARRVTERTDQRIYNATIGGKLEVFERRAYADIFPDARAPEVVAAANKKALAERVVTPRLLVLDITAQGDGSATGELKRNIFAQWPDDNYLQIFNKGGDALGVQRGLVADQAHDYPADADELERVVDEFDPELILYRPVPDAPALHEFAMHAIASRPSVPLVTWIMDDWPARLEVDDPSQYTARNEDWLWLLENSALRLSICEKMSDAFKERYGYEFQPFANGIEPKDWSSLEYPPDSELVVRYAGALADNMGAGSVMRVAQAIESLAEEGLPIRFEIRTREIWKIRRGSQYQDLKRTSIVTDLLSPEDYRKWLSSAGAVLIAYNFDDDSLRYVGLSMANKLPECLASAAPLIVHGPKAAATVSFVADLDCALVLDKPDPDSVKAGLRELLDKDRRRKLGARGREVAFEKLNLEEIRTRFMDAMSAAAKSGASSAPSTRALVYPRSLKMGVDETKVVAELLSKKRGESNVMFDVGAHVGTSAAFFDALGWSLYCFEPNDENRARLTARFGENPRIRIDKRAVGEAVEKDQAFFVSEESTGIGTLHAFRDTHEEACTVDVTTVGEVARQHGVEKIDFLKIDVEGLDFAVLKGVPWDTIKPEVIECEFEDAKTVPLGHTYTDMADFLVDKGYTVYISEWHPIIRYGIAHDWCRLTKYPSALATPQGWGNLLAFREDPGLDSLAAAFRNNLVSRDVARRDAARRSAAARRRTSILAAQKGHAADRYAHFAESIKGRSHLLYHAGRFVARSARTVWRRRFGLGGAAILAIVIPLVAALLVPSATFAWILVGLSALAVAALAAALILLAMLGLLRQRTADAEGRHRAVLGRIEAANRRTGELDAKLDRIIRSNEALSLQHATELELLRERAVAAERQLGALRYPEAPPCIVFFGHHKCASRFFRFQLMSRVAEMSGAGVLKYEIENPPFHYSQMDELDLANIDFSSLSSSERNVVLFANATLRSLEKIRSVAPDWKGVRVVRDPRQILVSNYFHHRAGHPTEGAGWVWDKLATDQPILQKLSEEDGLLYELDNISKEVIEEQILAPFTDDRLLQFRLEDYVLDPRKYLSEIGEWLCVSDIAGIDLSPVYVNSESGAWQNHFTPRVREIFKERYGQGLINLGYEKTFDW</sequence>
<feature type="domain" description="6-hydroxymethylpterin diphosphokinase MptE-like" evidence="2">
    <location>
        <begin position="52"/>
        <end position="213"/>
    </location>
</feature>
<keyword evidence="1" id="KW-1133">Transmembrane helix</keyword>
<dbReference type="OrthoDB" id="7272699at2"/>
<evidence type="ECO:0000313" key="4">
    <source>
        <dbReference type="EMBL" id="BAQ15707.1"/>
    </source>
</evidence>
<name>A0A0A8JZD8_9HYPH</name>
<accession>A0A0A8JZD8</accession>
<keyword evidence="5" id="KW-1185">Reference proteome</keyword>
<reference evidence="4 5" key="1">
    <citation type="submission" date="2014-09" db="EMBL/GenBank/DDBJ databases">
        <title>Genome sequencing of Methyloceanibacter caenitepidi Gela4.</title>
        <authorList>
            <person name="Takeuchi M."/>
            <person name="Susumu S."/>
            <person name="Kamagata Y."/>
            <person name="Oshima K."/>
            <person name="Hattori M."/>
            <person name="Iwasaki W."/>
        </authorList>
    </citation>
    <scope>NUCLEOTIDE SEQUENCE [LARGE SCALE GENOMIC DNA]</scope>
    <source>
        <strain evidence="4 5">Gela4</strain>
    </source>
</reference>
<evidence type="ECO:0000256" key="1">
    <source>
        <dbReference type="SAM" id="Phobius"/>
    </source>
</evidence>
<proteinExistence type="predicted"/>
<dbReference type="InterPro" id="IPR002826">
    <property type="entry name" value="MptE-like"/>
</dbReference>
<dbReference type="EMBL" id="AP014648">
    <property type="protein sequence ID" value="BAQ15707.1"/>
    <property type="molecule type" value="Genomic_DNA"/>
</dbReference>
<gene>
    <name evidence="4" type="ORF">GL4_0237</name>
</gene>
<dbReference type="InterPro" id="IPR029063">
    <property type="entry name" value="SAM-dependent_MTases_sf"/>
</dbReference>
<dbReference type="PANTHER" id="PTHR34203:SF15">
    <property type="entry name" value="SLL1173 PROTEIN"/>
    <property type="match status" value="1"/>
</dbReference>
<dbReference type="NCBIfam" id="TIGR01444">
    <property type="entry name" value="fkbM_fam"/>
    <property type="match status" value="1"/>
</dbReference>
<dbReference type="SUPFAM" id="SSF53756">
    <property type="entry name" value="UDP-Glycosyltransferase/glycogen phosphorylase"/>
    <property type="match status" value="1"/>
</dbReference>
<dbReference type="STRING" id="1384459.GL4_0237"/>
<protein>
    <submittedName>
        <fullName evidence="4">Uncharacterized protein</fullName>
    </submittedName>
</protein>
<dbReference type="Gene3D" id="3.90.1480.10">
    <property type="entry name" value="Alpha-2,3-sialyltransferase"/>
    <property type="match status" value="1"/>
</dbReference>
<dbReference type="RefSeq" id="WP_052464021.1">
    <property type="nucleotide sequence ID" value="NZ_AP014648.1"/>
</dbReference>
<organism evidence="4 5">
    <name type="scientific">Methyloceanibacter caenitepidi</name>
    <dbReference type="NCBI Taxonomy" id="1384459"/>
    <lineage>
        <taxon>Bacteria</taxon>
        <taxon>Pseudomonadati</taxon>
        <taxon>Pseudomonadota</taxon>
        <taxon>Alphaproteobacteria</taxon>
        <taxon>Hyphomicrobiales</taxon>
        <taxon>Hyphomicrobiaceae</taxon>
        <taxon>Methyloceanibacter</taxon>
    </lineage>
</organism>
<evidence type="ECO:0000259" key="3">
    <source>
        <dbReference type="Pfam" id="PF05050"/>
    </source>
</evidence>
<dbReference type="HOGENOM" id="CLU_255174_0_0_5"/>
<dbReference type="Gene3D" id="3.40.50.150">
    <property type="entry name" value="Vaccinia Virus protein VP39"/>
    <property type="match status" value="1"/>
</dbReference>
<dbReference type="Gene3D" id="3.40.50.300">
    <property type="entry name" value="P-loop containing nucleotide triphosphate hydrolases"/>
    <property type="match status" value="1"/>
</dbReference>
<feature type="transmembrane region" description="Helical" evidence="1">
    <location>
        <begin position="1020"/>
        <end position="1040"/>
    </location>
</feature>
<dbReference type="Pfam" id="PF05050">
    <property type="entry name" value="Methyltransf_21"/>
    <property type="match status" value="1"/>
</dbReference>
<dbReference type="InterPro" id="IPR027417">
    <property type="entry name" value="P-loop_NTPase"/>
</dbReference>
<dbReference type="InterPro" id="IPR052514">
    <property type="entry name" value="SAM-dependent_MTase"/>
</dbReference>
<keyword evidence="1" id="KW-0812">Transmembrane</keyword>
<dbReference type="InterPro" id="IPR006342">
    <property type="entry name" value="FkbM_mtfrase"/>
</dbReference>
<feature type="domain" description="Methyltransferase FkbM" evidence="3">
    <location>
        <begin position="737"/>
        <end position="895"/>
    </location>
</feature>
<dbReference type="Pfam" id="PF01973">
    <property type="entry name" value="MptE-like"/>
    <property type="match status" value="1"/>
</dbReference>
<evidence type="ECO:0000313" key="5">
    <source>
        <dbReference type="Proteomes" id="UP000031643"/>
    </source>
</evidence>
<dbReference type="KEGG" id="mcg:GL4_0237"/>
<dbReference type="SUPFAM" id="SSF53335">
    <property type="entry name" value="S-adenosyl-L-methionine-dependent methyltransferases"/>
    <property type="match status" value="1"/>
</dbReference>
<evidence type="ECO:0000259" key="2">
    <source>
        <dbReference type="Pfam" id="PF01973"/>
    </source>
</evidence>
<feature type="transmembrane region" description="Helical" evidence="1">
    <location>
        <begin position="1046"/>
        <end position="1073"/>
    </location>
</feature>
<dbReference type="Proteomes" id="UP000031643">
    <property type="component" value="Chromosome"/>
</dbReference>
<keyword evidence="1" id="KW-0472">Membrane</keyword>
<dbReference type="Gene3D" id="3.40.50.2000">
    <property type="entry name" value="Glycogen Phosphorylase B"/>
    <property type="match status" value="1"/>
</dbReference>